<proteinExistence type="predicted"/>
<dbReference type="PROSITE" id="PS51379">
    <property type="entry name" value="4FE4S_FER_2"/>
    <property type="match status" value="1"/>
</dbReference>
<dbReference type="InterPro" id="IPR009051">
    <property type="entry name" value="Helical_ferredxn"/>
</dbReference>
<dbReference type="EMBL" id="CP144374">
    <property type="protein sequence ID" value="XCH48823.1"/>
    <property type="molecule type" value="Genomic_DNA"/>
</dbReference>
<dbReference type="RefSeq" id="WP_353686463.1">
    <property type="nucleotide sequence ID" value="NZ_CP144374.1"/>
</dbReference>
<sequence>MNLLAECNKCGKCKETCPSYQIFLNESFCPRGRLRLIKALQENEITCEKSFKNRIFSCLLCGSCESCCPLNIDVTTLIYETRTKMKKGVFQYLFKYFSFYPEIFFSIFSILNHIKNSLNIKNLPYFNRFPSPNIKRQANFLQVYSRLKPKGRIAIFSGCSSNYLMPSITESLIYILNWLNYEVIVPKQHCCAAPLLAAGFKKEAVKLAKKNVEIYKSFNIDGVVTPCPTCAHFIEDVYKEIIGQGLNVLRLADLFENTLEEFKGDSNGHVFFHVSCHTFNYVKDADNILKLLKKFGIDASKKTGCCGFGGIFSFLFEKQSMDILKKKVLEYEKADMIISSCPNCIIQLKSAMKDKKILHYVEVIKKILLKGEKNGKVI</sequence>
<keyword evidence="5 6" id="KW-0411">Iron-sulfur</keyword>
<dbReference type="KEGG" id="tob:V4D31_01395"/>
<evidence type="ECO:0000259" key="8">
    <source>
        <dbReference type="PROSITE" id="PS51379"/>
    </source>
</evidence>
<evidence type="ECO:0000256" key="3">
    <source>
        <dbReference type="ARBA" id="ARBA00022737"/>
    </source>
</evidence>
<comment type="catalytic activity">
    <reaction evidence="6">
        <text>glycolate + A = glyoxylate + AH2</text>
        <dbReference type="Rhea" id="RHEA:21264"/>
        <dbReference type="ChEBI" id="CHEBI:13193"/>
        <dbReference type="ChEBI" id="CHEBI:17499"/>
        <dbReference type="ChEBI" id="CHEBI:29805"/>
        <dbReference type="ChEBI" id="CHEBI:36655"/>
        <dbReference type="EC" id="1.1.99.14"/>
    </reaction>
</comment>
<dbReference type="PROSITE" id="PS00198">
    <property type="entry name" value="4FE4S_FER_1"/>
    <property type="match status" value="1"/>
</dbReference>
<dbReference type="PANTHER" id="PTHR32479">
    <property type="entry name" value="GLYCOLATE OXIDASE IRON-SULFUR SUBUNIT"/>
    <property type="match status" value="1"/>
</dbReference>
<comment type="cofactor">
    <cofactor evidence="6">
        <name>[4Fe-4S] cluster</name>
        <dbReference type="ChEBI" id="CHEBI:49883"/>
    </cofactor>
    <text evidence="6">Binds 2 [4Fe-4S] clusters.</text>
</comment>
<comment type="catalytic activity">
    <reaction evidence="6">
        <text>(R)-lactate + A = pyruvate + AH2</text>
        <dbReference type="Rhea" id="RHEA:15089"/>
        <dbReference type="ChEBI" id="CHEBI:13193"/>
        <dbReference type="ChEBI" id="CHEBI:15361"/>
        <dbReference type="ChEBI" id="CHEBI:16004"/>
        <dbReference type="ChEBI" id="CHEBI:17499"/>
    </reaction>
</comment>
<name>A0AAU8H304_9BACT</name>
<evidence type="ECO:0000313" key="9">
    <source>
        <dbReference type="EMBL" id="XCH48823.1"/>
    </source>
</evidence>
<feature type="transmembrane region" description="Helical" evidence="7">
    <location>
        <begin position="92"/>
        <end position="111"/>
    </location>
</feature>
<dbReference type="GO" id="GO:0019154">
    <property type="term" value="F:glycolate dehydrogenase activity"/>
    <property type="evidence" value="ECO:0007669"/>
    <property type="project" value="UniProtKB-EC"/>
</dbReference>
<dbReference type="Gene3D" id="1.10.1060.10">
    <property type="entry name" value="Alpha-helical ferredoxin"/>
    <property type="match status" value="1"/>
</dbReference>
<keyword evidence="3" id="KW-0677">Repeat</keyword>
<comment type="function">
    <text evidence="6">Component of a complex that catalyzes the oxidation of glycolate to glyoxylate.</text>
</comment>
<dbReference type="PANTHER" id="PTHR32479:SF20">
    <property type="entry name" value="GLYCOLATE OXIDASE IRON-SULFUR SUBUNIT"/>
    <property type="match status" value="1"/>
</dbReference>
<evidence type="ECO:0000256" key="7">
    <source>
        <dbReference type="SAM" id="Phobius"/>
    </source>
</evidence>
<keyword evidence="6" id="KW-0813">Transport</keyword>
<dbReference type="SUPFAM" id="SSF46548">
    <property type="entry name" value="alpha-helical ferredoxin"/>
    <property type="match status" value="1"/>
</dbReference>
<accession>A0AAU8H304</accession>
<dbReference type="InterPro" id="IPR012257">
    <property type="entry name" value="Glc_ox_4Fe-4S"/>
</dbReference>
<keyword evidence="7" id="KW-0812">Transmembrane</keyword>
<dbReference type="GO" id="GO:0051539">
    <property type="term" value="F:4 iron, 4 sulfur cluster binding"/>
    <property type="evidence" value="ECO:0007669"/>
    <property type="project" value="UniProtKB-UniRule"/>
</dbReference>
<organism evidence="9">
    <name type="scientific">Thermodesulfovibrio obliviosus</name>
    <dbReference type="NCBI Taxonomy" id="3118332"/>
    <lineage>
        <taxon>Bacteria</taxon>
        <taxon>Pseudomonadati</taxon>
        <taxon>Nitrospirota</taxon>
        <taxon>Thermodesulfovibrionia</taxon>
        <taxon>Thermodesulfovibrionales</taxon>
        <taxon>Thermodesulfovibrionaceae</taxon>
        <taxon>Thermodesulfovibrio</taxon>
    </lineage>
</organism>
<gene>
    <name evidence="9" type="ORF">V4D31_01395</name>
</gene>
<dbReference type="InterPro" id="IPR017900">
    <property type="entry name" value="4Fe4S_Fe_S_CS"/>
</dbReference>
<feature type="domain" description="4Fe-4S ferredoxin-type" evidence="8">
    <location>
        <begin position="1"/>
        <end position="27"/>
    </location>
</feature>
<protein>
    <recommendedName>
        <fullName evidence="6">Glycolate oxidase iron-sulfur subunit</fullName>
        <ecNumber evidence="6">1.1.99.14</ecNumber>
    </recommendedName>
</protein>
<evidence type="ECO:0000256" key="6">
    <source>
        <dbReference type="PIRNR" id="PIRNR000139"/>
    </source>
</evidence>
<keyword evidence="6" id="KW-0249">Electron transport</keyword>
<dbReference type="Pfam" id="PF13183">
    <property type="entry name" value="Fer4_8"/>
    <property type="match status" value="1"/>
</dbReference>
<dbReference type="PIRSF" id="PIRSF000139">
    <property type="entry name" value="Glc_ox_4Fe-4S"/>
    <property type="match status" value="1"/>
</dbReference>
<evidence type="ECO:0000256" key="5">
    <source>
        <dbReference type="ARBA" id="ARBA00023014"/>
    </source>
</evidence>
<dbReference type="InterPro" id="IPR004017">
    <property type="entry name" value="Cys_rich_dom"/>
</dbReference>
<dbReference type="EC" id="1.1.99.14" evidence="6"/>
<keyword evidence="4 6" id="KW-0408">Iron</keyword>
<keyword evidence="7" id="KW-1133">Transmembrane helix</keyword>
<keyword evidence="7" id="KW-0472">Membrane</keyword>
<dbReference type="GO" id="GO:0046872">
    <property type="term" value="F:metal ion binding"/>
    <property type="evidence" value="ECO:0007669"/>
    <property type="project" value="UniProtKB-UniRule"/>
</dbReference>
<evidence type="ECO:0000256" key="2">
    <source>
        <dbReference type="ARBA" id="ARBA00022723"/>
    </source>
</evidence>
<evidence type="ECO:0000256" key="1">
    <source>
        <dbReference type="ARBA" id="ARBA00022485"/>
    </source>
</evidence>
<reference evidence="9" key="1">
    <citation type="submission" date="2024-01" db="EMBL/GenBank/DDBJ databases">
        <title>The first autotrophic representatives of the genus Thermodesulfovibrio.</title>
        <authorList>
            <person name="Maltseva A.I."/>
            <person name="Elcheninov A.G."/>
            <person name="Kublanov I.V."/>
            <person name="Lebedinsky A.V."/>
            <person name="Frolov E.N."/>
        </authorList>
    </citation>
    <scope>NUCLEOTIDE SEQUENCE</scope>
    <source>
        <strain evidence="9">3462-1</strain>
    </source>
</reference>
<keyword evidence="2 6" id="KW-0479">Metal-binding</keyword>
<keyword evidence="1 6" id="KW-0004">4Fe-4S</keyword>
<evidence type="ECO:0000256" key="4">
    <source>
        <dbReference type="ARBA" id="ARBA00023004"/>
    </source>
</evidence>
<dbReference type="AlphaFoldDB" id="A0AAU8H304"/>
<dbReference type="Pfam" id="PF02754">
    <property type="entry name" value="CCG"/>
    <property type="match status" value="2"/>
</dbReference>
<dbReference type="InterPro" id="IPR017896">
    <property type="entry name" value="4Fe4S_Fe-S-bd"/>
</dbReference>